<evidence type="ECO:0000256" key="2">
    <source>
        <dbReference type="SAM" id="SignalP"/>
    </source>
</evidence>
<evidence type="ECO:0000313" key="5">
    <source>
        <dbReference type="Proteomes" id="UP000001950"/>
    </source>
</evidence>
<keyword evidence="5" id="KW-1185">Reference proteome</keyword>
<evidence type="ECO:0000313" key="4">
    <source>
        <dbReference type="EMBL" id="CAI73136.1"/>
    </source>
</evidence>
<dbReference type="OMA" id="STFIGCK"/>
<dbReference type="EMBL" id="CR940347">
    <property type="protein sequence ID" value="CAI73136.1"/>
    <property type="molecule type" value="Genomic_DNA"/>
</dbReference>
<dbReference type="KEGG" id="tan:TA06620"/>
<dbReference type="InterPro" id="IPR000742">
    <property type="entry name" value="EGF"/>
</dbReference>
<evidence type="ECO:0000259" key="3">
    <source>
        <dbReference type="PROSITE" id="PS01186"/>
    </source>
</evidence>
<protein>
    <recommendedName>
        <fullName evidence="3">EGF-like domain-containing protein</fullName>
    </recommendedName>
</protein>
<feature type="region of interest" description="Disordered" evidence="1">
    <location>
        <begin position="432"/>
        <end position="472"/>
    </location>
</feature>
<dbReference type="VEuPathDB" id="PiroplasmaDB:TA06620"/>
<proteinExistence type="predicted"/>
<keyword evidence="2" id="KW-0732">Signal</keyword>
<dbReference type="InParanoid" id="Q4UIF3"/>
<sequence length="472" mass="50561">MNLILLLSLNLLSVHGFFYTLYPLVAIKSNNRVKLYCPWNQHTDANLTCRFNKDVMGYYPLPSTDNTTPLVTSKFLNPSLQTPFTRDYCNSLKDGWSAKKGTDNVCKDFAFCFNVADSKCVCSCQSGFFGNPYKACYQHCSTDDDCSSPLAVCKFASNTNEMKRCVCKDKYEGNGVMCYKNPCGDDRSSKCGGVENTVCVPTGPGDDDYKCVCPSGYYVNHEKTCVPEVTVTKSSVITLVVKNVPDGSRVEAGECLSFTLNDGSKSVFFHKNSGDSVYVKKPIKNDGKFSIFFIVTDEVTAFSSVTSSGAGLTKLYSMSSTFIGCKFGHVKVYDPKGREISGYEDLKQSKKLKLAASGGQAAAPTPPGQKGPGAHPRTGGAPRTQAVTVSSELSDPLSTLELLSAPVAAAVKAKPEVEVHVRELKADELAGGLSSSDVAQRQAALQSGSSSSSGVGSSVLQASSTVQTVNEL</sequence>
<dbReference type="Proteomes" id="UP000001950">
    <property type="component" value="Chromosome 1"/>
</dbReference>
<feature type="domain" description="EGF-like" evidence="3">
    <location>
        <begin position="211"/>
        <end position="225"/>
    </location>
</feature>
<organism evidence="4 5">
    <name type="scientific">Theileria annulata</name>
    <dbReference type="NCBI Taxonomy" id="5874"/>
    <lineage>
        <taxon>Eukaryota</taxon>
        <taxon>Sar</taxon>
        <taxon>Alveolata</taxon>
        <taxon>Apicomplexa</taxon>
        <taxon>Aconoidasida</taxon>
        <taxon>Piroplasmida</taxon>
        <taxon>Theileriidae</taxon>
        <taxon>Theileria</taxon>
    </lineage>
</organism>
<name>Q4UIF3_THEAN</name>
<dbReference type="RefSeq" id="XP_953814.1">
    <property type="nucleotide sequence ID" value="XM_948721.1"/>
</dbReference>
<dbReference type="eggNOG" id="ENOG502QX8N">
    <property type="taxonomic scope" value="Eukaryota"/>
</dbReference>
<dbReference type="PROSITE" id="PS01186">
    <property type="entry name" value="EGF_2"/>
    <property type="match status" value="1"/>
</dbReference>
<dbReference type="AlphaFoldDB" id="Q4UIF3"/>
<feature type="compositionally biased region" description="Low complexity" evidence="1">
    <location>
        <begin position="442"/>
        <end position="464"/>
    </location>
</feature>
<evidence type="ECO:0000256" key="1">
    <source>
        <dbReference type="SAM" id="MobiDB-lite"/>
    </source>
</evidence>
<accession>Q4UIF3</accession>
<gene>
    <name evidence="4" type="ORF">TA06620</name>
</gene>
<reference evidence="4 5" key="1">
    <citation type="journal article" date="2005" name="Science">
        <title>Genome of the host-cell transforming parasite Theileria annulata compared with T. parva.</title>
        <authorList>
            <person name="Pain A."/>
            <person name="Renauld H."/>
            <person name="Berriman M."/>
            <person name="Murphy L."/>
            <person name="Yeats C.A."/>
            <person name="Weir W."/>
            <person name="Kerhornou A."/>
            <person name="Aslett M."/>
            <person name="Bishop R."/>
            <person name="Bouchier C."/>
            <person name="Cochet M."/>
            <person name="Coulson R.M.R."/>
            <person name="Cronin A."/>
            <person name="de Villiers E.P."/>
            <person name="Fraser A."/>
            <person name="Fosker N."/>
            <person name="Gardner M."/>
            <person name="Goble A."/>
            <person name="Griffiths-Jones S."/>
            <person name="Harris D.E."/>
            <person name="Katzer F."/>
            <person name="Larke N."/>
            <person name="Lord A."/>
            <person name="Maser P."/>
            <person name="McKellar S."/>
            <person name="Mooney P."/>
            <person name="Morton F."/>
            <person name="Nene V."/>
            <person name="O'Neil S."/>
            <person name="Price C."/>
            <person name="Quail M.A."/>
            <person name="Rabbinowitsch E."/>
            <person name="Rawlings N.D."/>
            <person name="Rutter S."/>
            <person name="Saunders D."/>
            <person name="Seeger K."/>
            <person name="Shah T."/>
            <person name="Squares R."/>
            <person name="Squares S."/>
            <person name="Tivey A."/>
            <person name="Walker A.R."/>
            <person name="Woodward J."/>
            <person name="Dobbelaere D.A.E."/>
            <person name="Langsley G."/>
            <person name="Rajandream M.A."/>
            <person name="McKeever D."/>
            <person name="Shiels B."/>
            <person name="Tait A."/>
            <person name="Barrell B.G."/>
            <person name="Hall N."/>
        </authorList>
    </citation>
    <scope>NUCLEOTIDE SEQUENCE [LARGE SCALE GENOMIC DNA]</scope>
    <source>
        <strain evidence="5">Ankara</strain>
    </source>
</reference>
<dbReference type="GeneID" id="3863470"/>
<feature type="region of interest" description="Disordered" evidence="1">
    <location>
        <begin position="354"/>
        <end position="391"/>
    </location>
</feature>
<dbReference type="STRING" id="5874.Q4UIF3"/>
<feature type="signal peptide" evidence="2">
    <location>
        <begin position="1"/>
        <end position="16"/>
    </location>
</feature>
<feature type="chain" id="PRO_5004245151" description="EGF-like domain-containing protein" evidence="2">
    <location>
        <begin position="17"/>
        <end position="472"/>
    </location>
</feature>
<dbReference type="Gene3D" id="2.90.20.10">
    <property type="entry name" value="Plasmodium vivax P25 domain"/>
    <property type="match status" value="1"/>
</dbReference>
<dbReference type="OrthoDB" id="4405280at2759"/>